<evidence type="ECO:0000256" key="2">
    <source>
        <dbReference type="ARBA" id="ARBA00009347"/>
    </source>
</evidence>
<evidence type="ECO:0000256" key="5">
    <source>
        <dbReference type="ARBA" id="ARBA00023002"/>
    </source>
</evidence>
<dbReference type="InterPro" id="IPR025878">
    <property type="entry name" value="Acyl-CoA_dh-like_C_dom"/>
</dbReference>
<name>A0ABP9KJE7_9ACTN</name>
<dbReference type="InterPro" id="IPR009075">
    <property type="entry name" value="AcylCo_DH/oxidase_C"/>
</dbReference>
<dbReference type="Gene3D" id="1.20.140.10">
    <property type="entry name" value="Butyryl-CoA Dehydrogenase, subunit A, domain 3"/>
    <property type="match status" value="1"/>
</dbReference>
<sequence>MRQAYRRARGRRAGTDAPGRPAPRAPAVTPVTPADKRRVTDGRSGVASYYRRVASSELLVGTRTRREPDARRQCLAESSTGAVAMGHYKSNLRDIEFNLFEVLGRDKLYGTGPFEEMDTETAKSILEELARLSENELAESFADADRNPPVFDPETNTAPVPASFKKSYQAFMDSEYWRLGLPEEIGGTTSPRSLIWAYAELILGANPAVWMYSSGPAFAGILFEEGNEVQKHIAKVAVERQWGSTMVLTEPDAGSDVGAGRTKAVQQEDGSWHIEGVKRFITSGEHDMSENILHYVLARPEGAGPGTKGLSLFLVPKFEFDFETGELGERNGVYATNVEHKMGLKASNTCEMTFGDRHPAKGWLIGDRHDGIRQMFRIIEFARMMVGTKAISTLSTGYLNALEYAKERVQGTDLADFMDKAAPKVTITHHPDVRRSLMTQKAYAEGMRALVMYTASVQDEIQLKEANGEDAAAEHALNDLLLPIVKGYGSEKAYEQLAQSLQTFGGSGFLQEYPIEQYIRDAKIDTLYEGTTAIQGQDYFFRKIVRNQGAALNSLAEDIKKFLALATGGAELAGAREHLAKAAVELEAVVGVMLTDLAATEQDVKSIYKVGLNTTRLLLASGDVVVGYLLLKGAAIAAEKLETASAKDKPFYTGKIAAAKFFAANVLPGVTLARKLSEKVDLDLMELDEAAF</sequence>
<dbReference type="InterPro" id="IPR036250">
    <property type="entry name" value="AcylCo_DH-like_C"/>
</dbReference>
<keyword evidence="5 6" id="KW-0560">Oxidoreductase</keyword>
<dbReference type="CDD" id="cd01153">
    <property type="entry name" value="ACAD_fadE5"/>
    <property type="match status" value="1"/>
</dbReference>
<protein>
    <submittedName>
        <fullName evidence="11">Acyl-CoA dehydrogenase</fullName>
    </submittedName>
</protein>
<dbReference type="Pfam" id="PF02770">
    <property type="entry name" value="Acyl-CoA_dh_M"/>
    <property type="match status" value="1"/>
</dbReference>
<dbReference type="InterPro" id="IPR034188">
    <property type="entry name" value="FadE5-like"/>
</dbReference>
<dbReference type="InterPro" id="IPR052166">
    <property type="entry name" value="Diverse_Acyl-CoA_DH"/>
</dbReference>
<evidence type="ECO:0000313" key="12">
    <source>
        <dbReference type="Proteomes" id="UP001500124"/>
    </source>
</evidence>
<dbReference type="EMBL" id="BAABKC010000044">
    <property type="protein sequence ID" value="GAA5057605.1"/>
    <property type="molecule type" value="Genomic_DNA"/>
</dbReference>
<evidence type="ECO:0000256" key="3">
    <source>
        <dbReference type="ARBA" id="ARBA00022630"/>
    </source>
</evidence>
<feature type="region of interest" description="Disordered" evidence="7">
    <location>
        <begin position="1"/>
        <end position="43"/>
    </location>
</feature>
<dbReference type="SUPFAM" id="SSF56645">
    <property type="entry name" value="Acyl-CoA dehydrogenase NM domain-like"/>
    <property type="match status" value="1"/>
</dbReference>
<dbReference type="InterPro" id="IPR006091">
    <property type="entry name" value="Acyl-CoA_Oxase/DH_mid-dom"/>
</dbReference>
<feature type="domain" description="Acyl-CoA dehydrogenase/oxidase C-terminal" evidence="8">
    <location>
        <begin position="370"/>
        <end position="536"/>
    </location>
</feature>
<evidence type="ECO:0000256" key="4">
    <source>
        <dbReference type="ARBA" id="ARBA00022827"/>
    </source>
</evidence>
<organism evidence="11 12">
    <name type="scientific">Streptomyces similanensis</name>
    <dbReference type="NCBI Taxonomy" id="1274988"/>
    <lineage>
        <taxon>Bacteria</taxon>
        <taxon>Bacillati</taxon>
        <taxon>Actinomycetota</taxon>
        <taxon>Actinomycetes</taxon>
        <taxon>Kitasatosporales</taxon>
        <taxon>Streptomycetaceae</taxon>
        <taxon>Streptomyces</taxon>
    </lineage>
</organism>
<feature type="domain" description="Acetyl-CoA dehydrogenase-like C-terminal" evidence="10">
    <location>
        <begin position="556"/>
        <end position="688"/>
    </location>
</feature>
<evidence type="ECO:0000256" key="6">
    <source>
        <dbReference type="RuleBase" id="RU362125"/>
    </source>
</evidence>
<dbReference type="InterPro" id="IPR009100">
    <property type="entry name" value="AcylCoA_DH/oxidase_NM_dom_sf"/>
</dbReference>
<evidence type="ECO:0000256" key="1">
    <source>
        <dbReference type="ARBA" id="ARBA00001974"/>
    </source>
</evidence>
<dbReference type="PANTHER" id="PTHR42803">
    <property type="entry name" value="ACYL-COA DEHYDROGENASE"/>
    <property type="match status" value="1"/>
</dbReference>
<keyword evidence="12" id="KW-1185">Reference proteome</keyword>
<evidence type="ECO:0000313" key="11">
    <source>
        <dbReference type="EMBL" id="GAA5057605.1"/>
    </source>
</evidence>
<gene>
    <name evidence="11" type="ORF">GCM10023336_31650</name>
</gene>
<evidence type="ECO:0000259" key="8">
    <source>
        <dbReference type="Pfam" id="PF00441"/>
    </source>
</evidence>
<dbReference type="Proteomes" id="UP001500124">
    <property type="component" value="Unassembled WGS sequence"/>
</dbReference>
<dbReference type="Pfam" id="PF12806">
    <property type="entry name" value="Acyl-CoA_dh_C"/>
    <property type="match status" value="1"/>
</dbReference>
<evidence type="ECO:0000259" key="9">
    <source>
        <dbReference type="Pfam" id="PF02770"/>
    </source>
</evidence>
<dbReference type="SUPFAM" id="SSF47203">
    <property type="entry name" value="Acyl-CoA dehydrogenase C-terminal domain-like"/>
    <property type="match status" value="1"/>
</dbReference>
<comment type="caution">
    <text evidence="11">The sequence shown here is derived from an EMBL/GenBank/DDBJ whole genome shotgun (WGS) entry which is preliminary data.</text>
</comment>
<dbReference type="PANTHER" id="PTHR42803:SF1">
    <property type="entry name" value="BROAD-SPECIFICITY LINEAR ACYL-COA DEHYDROGENASE FADE5"/>
    <property type="match status" value="1"/>
</dbReference>
<feature type="compositionally biased region" description="Basic residues" evidence="7">
    <location>
        <begin position="1"/>
        <end position="12"/>
    </location>
</feature>
<accession>A0ABP9KJE7</accession>
<reference evidence="12" key="1">
    <citation type="journal article" date="2019" name="Int. J. Syst. Evol. Microbiol.">
        <title>The Global Catalogue of Microorganisms (GCM) 10K type strain sequencing project: providing services to taxonomists for standard genome sequencing and annotation.</title>
        <authorList>
            <consortium name="The Broad Institute Genomics Platform"/>
            <consortium name="The Broad Institute Genome Sequencing Center for Infectious Disease"/>
            <person name="Wu L."/>
            <person name="Ma J."/>
        </authorList>
    </citation>
    <scope>NUCLEOTIDE SEQUENCE [LARGE SCALE GENOMIC DNA]</scope>
    <source>
        <strain evidence="12">JCM 18410</strain>
    </source>
</reference>
<evidence type="ECO:0000259" key="10">
    <source>
        <dbReference type="Pfam" id="PF12806"/>
    </source>
</evidence>
<keyword evidence="3 6" id="KW-0285">Flavoprotein</keyword>
<dbReference type="Gene3D" id="2.40.110.20">
    <property type="match status" value="1"/>
</dbReference>
<dbReference type="Pfam" id="PF00441">
    <property type="entry name" value="Acyl-CoA_dh_1"/>
    <property type="match status" value="1"/>
</dbReference>
<feature type="domain" description="Acyl-CoA oxidase/dehydrogenase middle" evidence="9">
    <location>
        <begin position="246"/>
        <end position="355"/>
    </location>
</feature>
<proteinExistence type="inferred from homology"/>
<evidence type="ECO:0000256" key="7">
    <source>
        <dbReference type="SAM" id="MobiDB-lite"/>
    </source>
</evidence>
<keyword evidence="4 6" id="KW-0274">FAD</keyword>
<comment type="similarity">
    <text evidence="2 6">Belongs to the acyl-CoA dehydrogenase family.</text>
</comment>
<comment type="cofactor">
    <cofactor evidence="1 6">
        <name>FAD</name>
        <dbReference type="ChEBI" id="CHEBI:57692"/>
    </cofactor>
</comment>